<sequence>MLRYFNASWILLSAAVAVSACTSMSDVPEPVMAPPPPMSAPMPAPVAEPAPAPTPAPSPQPDRSPALSKQSQEEMEAAMRERAQAEARAEAEMEARQRAEAEARARAEAEMAQREMAQREMAMAEPAIMAGPTASGACIDSAGYGSSFDCVDLFFGTNRNEEPSEAGQVLFGGRAAGKSTLGVVTVTVPIERLNMPGSPVKKLSNANQSVTMADRDEYFAIWGWDEQDPTSFRRLVGAELAAATEYENSALVFVHGFNVTFRSAAFRAAQMKFDMDYDGPTFFFSWPANGSTLEYLSDQDDADISVAPLTDFLQLVRESVGEDTKIYLVAHSMGTRLAAQAINRLSLIEGDDEPFFERSLFAAGDLDRELFRRWIEPARGLVGELTIYTSSDDKAVSFSRFLRTPGFGSSGGEDVKSRIGLIDQNLGPSIFDEAMTIDITDVNTGILSNFFGVNHADYVESEVTIADLEALLRGGAFMPEARNGNFVRQCYNGRPYWKYIKGGGAPDNSCVLPF</sequence>
<dbReference type="GO" id="GO:0016787">
    <property type="term" value="F:hydrolase activity"/>
    <property type="evidence" value="ECO:0007669"/>
    <property type="project" value="UniProtKB-KW"/>
</dbReference>
<evidence type="ECO:0000313" key="4">
    <source>
        <dbReference type="Proteomes" id="UP000818603"/>
    </source>
</evidence>
<dbReference type="PANTHER" id="PTHR36513">
    <property type="entry name" value="ABC TRANSMEMBRANE TYPE-1 DOMAIN-CONTAINING PROTEIN"/>
    <property type="match status" value="1"/>
</dbReference>
<dbReference type="SUPFAM" id="SSF53474">
    <property type="entry name" value="alpha/beta-Hydrolases"/>
    <property type="match status" value="1"/>
</dbReference>
<evidence type="ECO:0000256" key="2">
    <source>
        <dbReference type="SAM" id="SignalP"/>
    </source>
</evidence>
<dbReference type="Proteomes" id="UP000818603">
    <property type="component" value="Unassembled WGS sequence"/>
</dbReference>
<comment type="caution">
    <text evidence="3">The sequence shown here is derived from an EMBL/GenBank/DDBJ whole genome shotgun (WGS) entry which is preliminary data.</text>
</comment>
<feature type="chain" id="PRO_5045224357" evidence="2">
    <location>
        <begin position="21"/>
        <end position="514"/>
    </location>
</feature>
<protein>
    <submittedName>
        <fullName evidence="3">Alpha/beta fold hydrolase</fullName>
    </submittedName>
</protein>
<feature type="compositionally biased region" description="Pro residues" evidence="1">
    <location>
        <begin position="35"/>
        <end position="62"/>
    </location>
</feature>
<feature type="signal peptide" evidence="2">
    <location>
        <begin position="1"/>
        <end position="20"/>
    </location>
</feature>
<dbReference type="Gene3D" id="3.40.50.1820">
    <property type="entry name" value="alpha/beta hydrolase"/>
    <property type="match status" value="1"/>
</dbReference>
<feature type="region of interest" description="Disordered" evidence="1">
    <location>
        <begin position="35"/>
        <end position="118"/>
    </location>
</feature>
<dbReference type="PROSITE" id="PS51257">
    <property type="entry name" value="PROKAR_LIPOPROTEIN"/>
    <property type="match status" value="1"/>
</dbReference>
<dbReference type="InterPro" id="IPR010297">
    <property type="entry name" value="DUF900_hydrolase"/>
</dbReference>
<dbReference type="RefSeq" id="WP_155141241.1">
    <property type="nucleotide sequence ID" value="NZ_BMGZ01000002.1"/>
</dbReference>
<dbReference type="PANTHER" id="PTHR36513:SF1">
    <property type="entry name" value="TRANSMEMBRANE PROTEIN"/>
    <property type="match status" value="1"/>
</dbReference>
<organism evidence="3 4">
    <name type="scientific">Aquisalinus luteolus</name>
    <dbReference type="NCBI Taxonomy" id="1566827"/>
    <lineage>
        <taxon>Bacteria</taxon>
        <taxon>Pseudomonadati</taxon>
        <taxon>Pseudomonadota</taxon>
        <taxon>Alphaproteobacteria</taxon>
        <taxon>Parvularculales</taxon>
        <taxon>Parvularculaceae</taxon>
        <taxon>Aquisalinus</taxon>
    </lineage>
</organism>
<evidence type="ECO:0000256" key="1">
    <source>
        <dbReference type="SAM" id="MobiDB-lite"/>
    </source>
</evidence>
<evidence type="ECO:0000313" key="3">
    <source>
        <dbReference type="EMBL" id="NHK28886.1"/>
    </source>
</evidence>
<dbReference type="EMBL" id="VCJR02000002">
    <property type="protein sequence ID" value="NHK28886.1"/>
    <property type="molecule type" value="Genomic_DNA"/>
</dbReference>
<reference evidence="3 4" key="1">
    <citation type="submission" date="2020-02" db="EMBL/GenBank/DDBJ databases">
        <title>Genome sequence of Parvularcula flava strain NH6-79.</title>
        <authorList>
            <person name="Abdul Karim M.H."/>
            <person name="Lam M.Q."/>
            <person name="Chen S.J."/>
            <person name="Yahya A."/>
            <person name="Shahir S."/>
            <person name="Shamsir M.S."/>
            <person name="Chong C.S."/>
        </authorList>
    </citation>
    <scope>NUCLEOTIDE SEQUENCE [LARGE SCALE GENOMIC DNA]</scope>
    <source>
        <strain evidence="3 4">NH6-79</strain>
    </source>
</reference>
<dbReference type="Pfam" id="PF05990">
    <property type="entry name" value="DUF900"/>
    <property type="match status" value="1"/>
</dbReference>
<feature type="compositionally biased region" description="Basic and acidic residues" evidence="1">
    <location>
        <begin position="77"/>
        <end position="118"/>
    </location>
</feature>
<keyword evidence="4" id="KW-1185">Reference proteome</keyword>
<keyword evidence="3" id="KW-0378">Hydrolase</keyword>
<dbReference type="InterPro" id="IPR029058">
    <property type="entry name" value="AB_hydrolase_fold"/>
</dbReference>
<gene>
    <name evidence="3" type="ORF">FF098_013270</name>
</gene>
<accession>A0ABX0HR67</accession>
<proteinExistence type="predicted"/>
<keyword evidence="2" id="KW-0732">Signal</keyword>
<name>A0ABX0HR67_9PROT</name>